<dbReference type="PANTHER" id="PTHR15430:SF1">
    <property type="entry name" value="GLOMULIN"/>
    <property type="match status" value="1"/>
</dbReference>
<evidence type="ECO:0000256" key="1">
    <source>
        <dbReference type="SAM" id="Phobius"/>
    </source>
</evidence>
<feature type="transmembrane region" description="Helical" evidence="1">
    <location>
        <begin position="144"/>
        <end position="166"/>
    </location>
</feature>
<organism evidence="2">
    <name type="scientific">Rhizophora mucronata</name>
    <name type="common">Asiatic mangrove</name>
    <dbReference type="NCBI Taxonomy" id="61149"/>
    <lineage>
        <taxon>Eukaryota</taxon>
        <taxon>Viridiplantae</taxon>
        <taxon>Streptophyta</taxon>
        <taxon>Embryophyta</taxon>
        <taxon>Tracheophyta</taxon>
        <taxon>Spermatophyta</taxon>
        <taxon>Magnoliopsida</taxon>
        <taxon>eudicotyledons</taxon>
        <taxon>Gunneridae</taxon>
        <taxon>Pentapetalae</taxon>
        <taxon>rosids</taxon>
        <taxon>fabids</taxon>
        <taxon>Malpighiales</taxon>
        <taxon>Rhizophoraceae</taxon>
        <taxon>Rhizophora</taxon>
    </lineage>
</organism>
<reference evidence="2" key="1">
    <citation type="submission" date="2018-02" db="EMBL/GenBank/DDBJ databases">
        <title>Rhizophora mucronata_Transcriptome.</title>
        <authorList>
            <person name="Meera S.P."/>
            <person name="Sreeshan A."/>
            <person name="Augustine A."/>
        </authorList>
    </citation>
    <scope>NUCLEOTIDE SEQUENCE</scope>
    <source>
        <tissue evidence="2">Leaf</tissue>
    </source>
</reference>
<dbReference type="EMBL" id="GGEC01041369">
    <property type="protein sequence ID" value="MBX21853.1"/>
    <property type="molecule type" value="Transcribed_RNA"/>
</dbReference>
<accession>A0A2P2LV94</accession>
<dbReference type="PANTHER" id="PTHR15430">
    <property type="entry name" value="GLOMULIN"/>
    <property type="match status" value="1"/>
</dbReference>
<protein>
    <submittedName>
        <fullName evidence="2">Uncharacterized protein MANES_03G011600</fullName>
    </submittedName>
</protein>
<dbReference type="GO" id="GO:0005737">
    <property type="term" value="C:cytoplasm"/>
    <property type="evidence" value="ECO:0007669"/>
    <property type="project" value="TreeGrafter"/>
</dbReference>
<name>A0A2P2LV94_RHIMU</name>
<keyword evidence="1" id="KW-0472">Membrane</keyword>
<keyword evidence="1" id="KW-1133">Transmembrane helix</keyword>
<sequence>MSVESTADLGEAASPNAMVLRLQDQLSSLSKSVENGDESSVSELVSFLDSASDAALLDPDNQDAQTNAFEAVSEIHRFLSSPSASQVVIDALSFELPKAVSKFAALSDRCLDAADCVVDSLISSSNPRDMLSILCEVHSLNSGIVLLFTLFMAMLALIQSLCESLLSQLMITKL</sequence>
<dbReference type="AlphaFoldDB" id="A0A2P2LV94"/>
<dbReference type="InterPro" id="IPR019516">
    <property type="entry name" value="Glomulin/ALF4"/>
</dbReference>
<dbReference type="GO" id="GO:0055105">
    <property type="term" value="F:ubiquitin-protein transferase inhibitor activity"/>
    <property type="evidence" value="ECO:0007669"/>
    <property type="project" value="TreeGrafter"/>
</dbReference>
<keyword evidence="1" id="KW-0812">Transmembrane</keyword>
<evidence type="ECO:0000313" key="2">
    <source>
        <dbReference type="EMBL" id="MBX21853.1"/>
    </source>
</evidence>
<proteinExistence type="predicted"/>